<dbReference type="Proteomes" id="UP000256310">
    <property type="component" value="Unassembled WGS sequence"/>
</dbReference>
<dbReference type="AlphaFoldDB" id="A0A3D9FHT8"/>
<evidence type="ECO:0000313" key="2">
    <source>
        <dbReference type="Proteomes" id="UP000256310"/>
    </source>
</evidence>
<accession>A0A3D9FHT8</accession>
<protein>
    <submittedName>
        <fullName evidence="1">Uncharacterized protein</fullName>
    </submittedName>
</protein>
<gene>
    <name evidence="1" type="ORF">DFR46_1682</name>
</gene>
<name>A0A3D9FHT8_9SPHN</name>
<evidence type="ECO:0000313" key="1">
    <source>
        <dbReference type="EMBL" id="RED16656.1"/>
    </source>
</evidence>
<comment type="caution">
    <text evidence="1">The sequence shown here is derived from an EMBL/GenBank/DDBJ whole genome shotgun (WGS) entry which is preliminary data.</text>
</comment>
<keyword evidence="2" id="KW-1185">Reference proteome</keyword>
<dbReference type="EMBL" id="QRDP01000004">
    <property type="protein sequence ID" value="RED16656.1"/>
    <property type="molecule type" value="Genomic_DNA"/>
</dbReference>
<reference evidence="1 2" key="1">
    <citation type="submission" date="2018-07" db="EMBL/GenBank/DDBJ databases">
        <title>Genomic Encyclopedia of Type Strains, Phase IV (KMG-IV): sequencing the most valuable type-strain genomes for metagenomic binning, comparative biology and taxonomic classification.</title>
        <authorList>
            <person name="Goeker M."/>
        </authorList>
    </citation>
    <scope>NUCLEOTIDE SEQUENCE [LARGE SCALE GENOMIC DNA]</scope>
    <source>
        <strain evidence="1 2">DSM 26725</strain>
    </source>
</reference>
<proteinExistence type="predicted"/>
<organism evidence="1 2">
    <name type="scientific">Parasphingopyxis lamellibrachiae</name>
    <dbReference type="NCBI Taxonomy" id="680125"/>
    <lineage>
        <taxon>Bacteria</taxon>
        <taxon>Pseudomonadati</taxon>
        <taxon>Pseudomonadota</taxon>
        <taxon>Alphaproteobacteria</taxon>
        <taxon>Sphingomonadales</taxon>
        <taxon>Sphingomonadaceae</taxon>
        <taxon>Parasphingopyxis</taxon>
    </lineage>
</organism>
<sequence>MSPNSQSPLDDLPVPCAELLDQILADLNLQNSPKAEEIKALFAAHVKSFAIGRLLQSRYPTVHEDSARARRIAKLITSLQTELEAQNPMINLAMRVSFGEKAGADKSWSDFKNQLDILKSITERFGQTKFAKKQKDEILRHSIGGLMLLLEELTGNRAQVQQRQSDRGIPPKLNSPEARAIAALLKVAQPSLQDTTIVNRIGNIRKEAGDGPLSMFAHQLFLGGVATPH</sequence>